<dbReference type="Proteomes" id="UP000827976">
    <property type="component" value="Chromosome 15"/>
</dbReference>
<organism evidence="1 2">
    <name type="scientific">Dioscorea alata</name>
    <name type="common">Purple yam</name>
    <dbReference type="NCBI Taxonomy" id="55571"/>
    <lineage>
        <taxon>Eukaryota</taxon>
        <taxon>Viridiplantae</taxon>
        <taxon>Streptophyta</taxon>
        <taxon>Embryophyta</taxon>
        <taxon>Tracheophyta</taxon>
        <taxon>Spermatophyta</taxon>
        <taxon>Magnoliopsida</taxon>
        <taxon>Liliopsida</taxon>
        <taxon>Dioscoreales</taxon>
        <taxon>Dioscoreaceae</taxon>
        <taxon>Dioscorea</taxon>
    </lineage>
</organism>
<gene>
    <name evidence="1" type="ORF">IHE45_15G107400</name>
</gene>
<evidence type="ECO:0000313" key="1">
    <source>
        <dbReference type="EMBL" id="KAH7662073.1"/>
    </source>
</evidence>
<keyword evidence="1" id="KW-0378">Hydrolase</keyword>
<keyword evidence="2" id="KW-1185">Reference proteome</keyword>
<accession>A0ACB7UNT7</accession>
<sequence length="436" mass="48508">MSLFTIAILLILIFFGLASDLINIDANDMSFEIPVIYNGLSSPSSAYINQTTNVSLVSHAGYMDELMQLRMTRRGLMYSVDMAIGTPSSDVTVSLDTGSDITWVQCQPCRICFDKFLSPMFDPKLSSTYKTMNCQYQHCGAFYSTAIISCAPDNKTCMFGQGYMDESVVAGSFSEDYFHFQDKNGRKKRSDFPLKFGCVHRTEGDFSPFDDGILGMGRGKVSLISQLNISRFSHCLSTSGKISYLSFGDAARLEGETVRLIENKMEPSHYYVNLLAISILDGKNHLALDIPPQTFAIDDNGRGGFILDTGTTITRLHRSAYAELTRMLSVVFLLSHISTVHSIYGLSYEYCFDVSLEEVEHISVVFTIDLVDVKITGNQLFYEDVDATNKPIICLAIFESDRSDPTTSLFGGFAMSDFNIGYDLHKQIVTFNSTTC</sequence>
<dbReference type="EC" id="3.4.23.12" evidence="1"/>
<proteinExistence type="predicted"/>
<name>A0ACB7UNT7_DIOAL</name>
<protein>
    <submittedName>
        <fullName evidence="1">Aspartic peptidase A1 family protein</fullName>
        <ecNumber evidence="1">3.4.23.12</ecNumber>
    </submittedName>
</protein>
<dbReference type="EMBL" id="CM037025">
    <property type="protein sequence ID" value="KAH7662073.1"/>
    <property type="molecule type" value="Genomic_DNA"/>
</dbReference>
<comment type="caution">
    <text evidence="1">The sequence shown here is derived from an EMBL/GenBank/DDBJ whole genome shotgun (WGS) entry which is preliminary data.</text>
</comment>
<evidence type="ECO:0000313" key="2">
    <source>
        <dbReference type="Proteomes" id="UP000827976"/>
    </source>
</evidence>
<reference evidence="2" key="1">
    <citation type="journal article" date="2022" name="Nat. Commun.">
        <title>Chromosome evolution and the genetic basis of agronomically important traits in greater yam.</title>
        <authorList>
            <person name="Bredeson J.V."/>
            <person name="Lyons J.B."/>
            <person name="Oniyinde I.O."/>
            <person name="Okereke N.R."/>
            <person name="Kolade O."/>
            <person name="Nnabue I."/>
            <person name="Nwadili C.O."/>
            <person name="Hribova E."/>
            <person name="Parker M."/>
            <person name="Nwogha J."/>
            <person name="Shu S."/>
            <person name="Carlson J."/>
            <person name="Kariba R."/>
            <person name="Muthemba S."/>
            <person name="Knop K."/>
            <person name="Barton G.J."/>
            <person name="Sherwood A.V."/>
            <person name="Lopez-Montes A."/>
            <person name="Asiedu R."/>
            <person name="Jamnadass R."/>
            <person name="Muchugi A."/>
            <person name="Goodstein D."/>
            <person name="Egesi C.N."/>
            <person name="Featherston J."/>
            <person name="Asfaw A."/>
            <person name="Simpson G.G."/>
            <person name="Dolezel J."/>
            <person name="Hendre P.S."/>
            <person name="Van Deynze A."/>
            <person name="Kumar P.L."/>
            <person name="Obidiegwu J.E."/>
            <person name="Bhattacharjee R."/>
            <person name="Rokhsar D.S."/>
        </authorList>
    </citation>
    <scope>NUCLEOTIDE SEQUENCE [LARGE SCALE GENOMIC DNA]</scope>
    <source>
        <strain evidence="2">cv. TDa95/00328</strain>
    </source>
</reference>